<accession>A0A2P7EE59</accession>
<dbReference type="EMBL" id="PXVC01000030">
    <property type="protein sequence ID" value="PSI01497.1"/>
    <property type="molecule type" value="Genomic_DNA"/>
</dbReference>
<comment type="caution">
    <text evidence="1">The sequence shown here is derived from an EMBL/GenBank/DDBJ whole genome shotgun (WGS) entry which is preliminary data.</text>
</comment>
<dbReference type="RefSeq" id="WP_106500047.1">
    <property type="nucleotide sequence ID" value="NZ_PXVC01000030.1"/>
</dbReference>
<sequence>MEIAARKTYYRVRPLVAKEQVVPDEIKSACFDNRQAAELFALNMLKGQSTPMVVEKLAPAGCWLQVLSVGC</sequence>
<gene>
    <name evidence="1" type="ORF">C7K08_07645</name>
</gene>
<organism evidence="1 2">
    <name type="scientific">Synechococcus lacustris str. Tous</name>
    <dbReference type="NCBI Taxonomy" id="1910958"/>
    <lineage>
        <taxon>Bacteria</taxon>
        <taxon>Bacillati</taxon>
        <taxon>Cyanobacteriota</taxon>
        <taxon>Cyanophyceae</taxon>
        <taxon>Synechococcales</taxon>
        <taxon>Synechococcaceae</taxon>
        <taxon>Synechococcus</taxon>
    </lineage>
</organism>
<evidence type="ECO:0000313" key="1">
    <source>
        <dbReference type="EMBL" id="PSI01497.1"/>
    </source>
</evidence>
<evidence type="ECO:0000313" key="2">
    <source>
        <dbReference type="Proteomes" id="UP000240206"/>
    </source>
</evidence>
<name>A0A2P7EE59_9SYNE</name>
<keyword evidence="2" id="KW-1185">Reference proteome</keyword>
<reference evidence="2" key="1">
    <citation type="submission" date="2018-03" db="EMBL/GenBank/DDBJ databases">
        <title>Ecological and genomic features of two cosmopolitan and abundant freshwater picocyanobacteria.</title>
        <authorList>
            <person name="Cabello-Yeves P.J."/>
            <person name="Picazo A."/>
            <person name="Camacho A."/>
            <person name="Callieri C."/>
            <person name="Rosselli R."/>
            <person name="Roda-Garcia J."/>
            <person name="Coutinho F.H."/>
            <person name="Rodriguez-Valera F."/>
        </authorList>
    </citation>
    <scope>NUCLEOTIDE SEQUENCE [LARGE SCALE GENOMIC DNA]</scope>
    <source>
        <strain evidence="2">Tous</strain>
    </source>
</reference>
<proteinExistence type="predicted"/>
<dbReference type="AlphaFoldDB" id="A0A2P7EE59"/>
<protein>
    <submittedName>
        <fullName evidence="1">Uncharacterized protein</fullName>
    </submittedName>
</protein>
<dbReference type="Proteomes" id="UP000240206">
    <property type="component" value="Unassembled WGS sequence"/>
</dbReference>